<evidence type="ECO:0000313" key="4">
    <source>
        <dbReference type="Proteomes" id="UP001530293"/>
    </source>
</evidence>
<feature type="region of interest" description="Disordered" evidence="2">
    <location>
        <begin position="198"/>
        <end position="230"/>
    </location>
</feature>
<dbReference type="PANTHER" id="PTHR18947">
    <property type="entry name" value="HOOK PROTEINS"/>
    <property type="match status" value="1"/>
</dbReference>
<protein>
    <submittedName>
        <fullName evidence="3">Uncharacterized protein</fullName>
    </submittedName>
</protein>
<sequence length="973" mass="106954">MMTAASSSIITAEFSSYEDFSSRMILLPLHDDECTGARVESHVVVVVPTAVNAIDERVSSKVDIIEVVEGGEEALEESEPIASENMTCADGDEPTTEELEDSVQVATMAQAVDEELASENTTTMNGTKLEATVTEFVDQHDCGEGTSVQVHVPVGYVLVKIITCNDGENNAMTEELESMEFTDILSFLRKSPFPLSLEFAPPNPSTPTSSQVDDGSSAFELDDGATSSPMKATTDAIKIYEVSSDNDECALAEVNDSSSQSLSTLVSRDDAAKFAKQAATELRGRLSRWGYQAATLAVDAATQVKELRDERQRKIKDEHQDRDGENQSVDVVGDDAKEEGLDVESKPPDGDELVTDNSLSGPCSIFIQSSSGFVQIQPRNSSPITNKTVISVRLSKDEACPLGKNGYTFQWYRSNTDVGIMNKGSQQSADEESKDNAQNWTFLRGACYAAYQPSMSDVGHYLRCIVTSDDTVLQACTLPFPVTMEQSYLDNAKNSLFGGTKSISFGNLQEVDGAKVVRLKIDIVSNDDFISNSCIYIESTSHGSVEDKATNATNDLEPVLHFRVEVDPSKPKRFALVSASHGRLKLDAANRKSRESLVLALGIANYKGNLSSLTTKTALFPSFEYDDSTHVEVDGSSPSLQPTRLGAEFTEMNLLLLSKDFAISKIRDELVAFHAVNRQLEIELQQCRDAEQVLKPALELSEAKATELAQTIDEMKQAQINSNALHEKAVKALNNEKAVLLAAVEARDGKIDGLKNQISELVKQSSLQSEKLSTIEGLRNDLVKAQDRYSLAEKDIAELKAKESELQKELTSAKENASMFESDCRELKQIASKSESEFKRLKAERNSLKHRAEGLSKEMLRMSKNKSDTSEVEKLTKLVHELNMKNTDLAEQVEVAKLENRRVLETLDATIMAHQQSVRFQLSTEANNGANVVQESRVRELESVISSMTEHLNAKDMQIETLKQINKALLEDK</sequence>
<name>A0ABD3LYU0_9STRA</name>
<feature type="region of interest" description="Disordered" evidence="2">
    <location>
        <begin position="314"/>
        <end position="355"/>
    </location>
</feature>
<accession>A0ABD3LYU0</accession>
<dbReference type="EMBL" id="JALLBG020000299">
    <property type="protein sequence ID" value="KAL3756643.1"/>
    <property type="molecule type" value="Genomic_DNA"/>
</dbReference>
<organism evidence="3 4">
    <name type="scientific">Discostella pseudostelligera</name>
    <dbReference type="NCBI Taxonomy" id="259834"/>
    <lineage>
        <taxon>Eukaryota</taxon>
        <taxon>Sar</taxon>
        <taxon>Stramenopiles</taxon>
        <taxon>Ochrophyta</taxon>
        <taxon>Bacillariophyta</taxon>
        <taxon>Coscinodiscophyceae</taxon>
        <taxon>Thalassiosirophycidae</taxon>
        <taxon>Stephanodiscales</taxon>
        <taxon>Stephanodiscaceae</taxon>
        <taxon>Discostella</taxon>
    </lineage>
</organism>
<dbReference type="AlphaFoldDB" id="A0ABD3LYU0"/>
<dbReference type="Proteomes" id="UP001530293">
    <property type="component" value="Unassembled WGS sequence"/>
</dbReference>
<keyword evidence="1" id="KW-0175">Coiled coil</keyword>
<reference evidence="3 4" key="1">
    <citation type="submission" date="2024-10" db="EMBL/GenBank/DDBJ databases">
        <title>Updated reference genomes for cyclostephanoid diatoms.</title>
        <authorList>
            <person name="Roberts W.R."/>
            <person name="Alverson A.J."/>
        </authorList>
    </citation>
    <scope>NUCLEOTIDE SEQUENCE [LARGE SCALE GENOMIC DNA]</scope>
    <source>
        <strain evidence="3 4">AJA232-27</strain>
    </source>
</reference>
<keyword evidence="4" id="KW-1185">Reference proteome</keyword>
<feature type="compositionally biased region" description="Basic and acidic residues" evidence="2">
    <location>
        <begin position="334"/>
        <end position="349"/>
    </location>
</feature>
<evidence type="ECO:0000256" key="2">
    <source>
        <dbReference type="SAM" id="MobiDB-lite"/>
    </source>
</evidence>
<feature type="compositionally biased region" description="Basic and acidic residues" evidence="2">
    <location>
        <begin position="314"/>
        <end position="325"/>
    </location>
</feature>
<dbReference type="PANTHER" id="PTHR18947:SF28">
    <property type="entry name" value="GIRDIN, ISOFORM A"/>
    <property type="match status" value="1"/>
</dbReference>
<gene>
    <name evidence="3" type="ORF">ACHAWU_002546</name>
</gene>
<evidence type="ECO:0000313" key="3">
    <source>
        <dbReference type="EMBL" id="KAL3756643.1"/>
    </source>
</evidence>
<feature type="coiled-coil region" evidence="1">
    <location>
        <begin position="775"/>
        <end position="899"/>
    </location>
</feature>
<comment type="caution">
    <text evidence="3">The sequence shown here is derived from an EMBL/GenBank/DDBJ whole genome shotgun (WGS) entry which is preliminary data.</text>
</comment>
<feature type="coiled-coil region" evidence="1">
    <location>
        <begin position="698"/>
        <end position="728"/>
    </location>
</feature>
<proteinExistence type="predicted"/>
<evidence type="ECO:0000256" key="1">
    <source>
        <dbReference type="SAM" id="Coils"/>
    </source>
</evidence>
<dbReference type="Gene3D" id="2.60.40.2700">
    <property type="match status" value="1"/>
</dbReference>